<dbReference type="Pfam" id="PF09544">
    <property type="entry name" value="DUF2381"/>
    <property type="match status" value="1"/>
</dbReference>
<keyword evidence="1" id="KW-0175">Coiled coil</keyword>
<reference evidence="3 4" key="1">
    <citation type="submission" date="2020-04" db="EMBL/GenBank/DDBJ databases">
        <title>Draft genome of Pyxidicoccus fallax type strain.</title>
        <authorList>
            <person name="Whitworth D.E."/>
        </authorList>
    </citation>
    <scope>NUCLEOTIDE SEQUENCE [LARGE SCALE GENOMIC DNA]</scope>
    <source>
        <strain evidence="3 4">DSM 14698</strain>
    </source>
</reference>
<name>A0A848LV63_9BACT</name>
<dbReference type="InterPro" id="IPR011754">
    <property type="entry name" value="Mxa_paralog_2268"/>
</dbReference>
<evidence type="ECO:0000256" key="2">
    <source>
        <dbReference type="SAM" id="SignalP"/>
    </source>
</evidence>
<keyword evidence="4" id="KW-1185">Reference proteome</keyword>
<evidence type="ECO:0000313" key="4">
    <source>
        <dbReference type="Proteomes" id="UP000518300"/>
    </source>
</evidence>
<proteinExistence type="predicted"/>
<keyword evidence="2" id="KW-0732">Signal</keyword>
<dbReference type="EMBL" id="JABBJJ010000305">
    <property type="protein sequence ID" value="NMO21224.1"/>
    <property type="molecule type" value="Genomic_DNA"/>
</dbReference>
<dbReference type="RefSeq" id="WP_169350417.1">
    <property type="nucleotide sequence ID" value="NZ_JABBJJ010000305.1"/>
</dbReference>
<feature type="signal peptide" evidence="2">
    <location>
        <begin position="1"/>
        <end position="22"/>
    </location>
</feature>
<comment type="caution">
    <text evidence="3">The sequence shown here is derived from an EMBL/GenBank/DDBJ whole genome shotgun (WGS) entry which is preliminary data.</text>
</comment>
<organism evidence="3 4">
    <name type="scientific">Pyxidicoccus fallax</name>
    <dbReference type="NCBI Taxonomy" id="394095"/>
    <lineage>
        <taxon>Bacteria</taxon>
        <taxon>Pseudomonadati</taxon>
        <taxon>Myxococcota</taxon>
        <taxon>Myxococcia</taxon>
        <taxon>Myxococcales</taxon>
        <taxon>Cystobacterineae</taxon>
        <taxon>Myxococcaceae</taxon>
        <taxon>Pyxidicoccus</taxon>
    </lineage>
</organism>
<accession>A0A848LV63</accession>
<dbReference type="Proteomes" id="UP000518300">
    <property type="component" value="Unassembled WGS sequence"/>
</dbReference>
<sequence length="304" mass="33708">MWKHSSSRAVLFLCLVAAVASARGREGAHVRTLLLSQHPDDATHRLHVKGQVVTVLRFEQPCDPARTRLLGWEGRFEPVGVVGRWVLLQPLRDLAEDEAVPLLVTLADGTEVPFLLRPVMEGWPDQQVNVFKDRESHGAMASALREALEEKQVLAEQLERYRKEESSEDHALAALLASGAVKQTPFKVAYRLADRDAESDVEAIFYRGRGKAAVVLKVRHLHSEQAWSMKKVRLMTESTGMDRSVAFRSTDSSLAPGESGVVAIVADRSAFVEEGKLTNLVLEVYRHDGVRQAVIPLAHQLSGK</sequence>
<protein>
    <submittedName>
        <fullName evidence="3">DUF2381 family protein</fullName>
    </submittedName>
</protein>
<feature type="coiled-coil region" evidence="1">
    <location>
        <begin position="141"/>
        <end position="168"/>
    </location>
</feature>
<dbReference type="AlphaFoldDB" id="A0A848LV63"/>
<gene>
    <name evidence="3" type="ORF">HG543_41200</name>
</gene>
<feature type="chain" id="PRO_5032880208" evidence="2">
    <location>
        <begin position="23"/>
        <end position="304"/>
    </location>
</feature>
<evidence type="ECO:0000313" key="3">
    <source>
        <dbReference type="EMBL" id="NMO21224.1"/>
    </source>
</evidence>
<evidence type="ECO:0000256" key="1">
    <source>
        <dbReference type="SAM" id="Coils"/>
    </source>
</evidence>